<dbReference type="NCBIfam" id="TIGR03826">
    <property type="entry name" value="YvyF"/>
    <property type="match status" value="1"/>
</dbReference>
<keyword evidence="2" id="KW-0969">Cilium</keyword>
<keyword evidence="2" id="KW-0282">Flagellum</keyword>
<organism evidence="2 3">
    <name type="scientific">Heliobacterium chlorum</name>
    <dbReference type="NCBI Taxonomy" id="2698"/>
    <lineage>
        <taxon>Bacteria</taxon>
        <taxon>Bacillati</taxon>
        <taxon>Bacillota</taxon>
        <taxon>Clostridia</taxon>
        <taxon>Eubacteriales</taxon>
        <taxon>Heliobacteriaceae</taxon>
        <taxon>Heliobacterium</taxon>
    </lineage>
</organism>
<feature type="compositionally biased region" description="Basic and acidic residues" evidence="1">
    <location>
        <begin position="118"/>
        <end position="142"/>
    </location>
</feature>
<evidence type="ECO:0000313" key="3">
    <source>
        <dbReference type="Proteomes" id="UP000617402"/>
    </source>
</evidence>
<comment type="caution">
    <text evidence="2">The sequence shown here is derived from an EMBL/GenBank/DDBJ whole genome shotgun (WGS) entry which is preliminary data.</text>
</comment>
<gene>
    <name evidence="2" type="ORF">H1S01_08090</name>
</gene>
<accession>A0ABR7T2A8</accession>
<protein>
    <submittedName>
        <fullName evidence="2">Flagellar protein</fullName>
    </submittedName>
</protein>
<proteinExistence type="predicted"/>
<dbReference type="Proteomes" id="UP000617402">
    <property type="component" value="Unassembled WGS sequence"/>
</dbReference>
<evidence type="ECO:0000256" key="1">
    <source>
        <dbReference type="SAM" id="MobiDB-lite"/>
    </source>
</evidence>
<name>A0ABR7T2A8_HELCL</name>
<evidence type="ECO:0000313" key="2">
    <source>
        <dbReference type="EMBL" id="MBC9784470.1"/>
    </source>
</evidence>
<dbReference type="RefSeq" id="WP_188039586.1">
    <property type="nucleotide sequence ID" value="NZ_JACVHF010000006.1"/>
</dbReference>
<dbReference type="InterPro" id="IPR022258">
    <property type="entry name" value="Flagellar_operon_YvyF"/>
</dbReference>
<feature type="region of interest" description="Disordered" evidence="1">
    <location>
        <begin position="110"/>
        <end position="142"/>
    </location>
</feature>
<keyword evidence="3" id="KW-1185">Reference proteome</keyword>
<keyword evidence="2" id="KW-0966">Cell projection</keyword>
<sequence length="142" mass="16270">MNVKNCPRCNRIFIPQGGRRICPVCVREEEEKYEKVREYLREYPGATLLEVVNATGVDEDTILQYIKEGRIEASDFQDAAIECERCRTPISSGRLCAKCQGDLARELQQAAGSFRSQTPERDTKSRPRDKMFTADITDKFDK</sequence>
<dbReference type="EMBL" id="JACVHF010000006">
    <property type="protein sequence ID" value="MBC9784470.1"/>
    <property type="molecule type" value="Genomic_DNA"/>
</dbReference>
<reference evidence="2 3" key="1">
    <citation type="submission" date="2020-07" db="EMBL/GenBank/DDBJ databases">
        <title>Draft whole-genome sequence of Heliobacterium chlorum DSM 3682, type strain.</title>
        <authorList>
            <person name="Kyndt J.A."/>
            <person name="Meyer T.E."/>
            <person name="Imhoff J.F."/>
        </authorList>
    </citation>
    <scope>NUCLEOTIDE SEQUENCE [LARGE SCALE GENOMIC DNA]</scope>
    <source>
        <strain evidence="2 3">DSM 3682</strain>
    </source>
</reference>